<dbReference type="Pfam" id="PF00152">
    <property type="entry name" value="tRNA-synt_2"/>
    <property type="match status" value="1"/>
</dbReference>
<dbReference type="InterPro" id="IPR004364">
    <property type="entry name" value="Aa-tRNA-synt_II"/>
</dbReference>
<accession>A0A8T0CFM5</accession>
<dbReference type="GO" id="GO:0005739">
    <property type="term" value="C:mitochondrion"/>
    <property type="evidence" value="ECO:0007669"/>
    <property type="project" value="TreeGrafter"/>
</dbReference>
<dbReference type="Proteomes" id="UP000806378">
    <property type="component" value="Unassembled WGS sequence"/>
</dbReference>
<gene>
    <name evidence="7" type="ORF">BT93_L4833</name>
</gene>
<reference evidence="7" key="1">
    <citation type="submission" date="2020-05" db="EMBL/GenBank/DDBJ databases">
        <title>WGS assembly of Corymbia citriodora subspecies variegata.</title>
        <authorList>
            <person name="Barry K."/>
            <person name="Hundley H."/>
            <person name="Shu S."/>
            <person name="Jenkins J."/>
            <person name="Grimwood J."/>
            <person name="Baten A."/>
        </authorList>
    </citation>
    <scope>NUCLEOTIDE SEQUENCE</scope>
    <source>
        <strain evidence="7">CV2-018</strain>
    </source>
</reference>
<evidence type="ECO:0000313" key="8">
    <source>
        <dbReference type="Proteomes" id="UP000806378"/>
    </source>
</evidence>
<dbReference type="PANTHER" id="PTHR42918:SF5">
    <property type="entry name" value="LYSINE--TRNA LIGASE, MITOCHONDRIAL"/>
    <property type="match status" value="1"/>
</dbReference>
<dbReference type="GO" id="GO:0004824">
    <property type="term" value="F:lysine-tRNA ligase activity"/>
    <property type="evidence" value="ECO:0007669"/>
    <property type="project" value="InterPro"/>
</dbReference>
<keyword evidence="8" id="KW-1185">Reference proteome</keyword>
<evidence type="ECO:0000256" key="1">
    <source>
        <dbReference type="ARBA" id="ARBA00022598"/>
    </source>
</evidence>
<keyword evidence="1" id="KW-0436">Ligase</keyword>
<dbReference type="Gramene" id="rna-gnl|WGS:JABURB|Cocit.L4833.1">
    <property type="protein sequence ID" value="cds-KAF7846213.1"/>
    <property type="gene ID" value="gene-BT93_L4833"/>
</dbReference>
<dbReference type="GO" id="GO:0070154">
    <property type="term" value="P:mitochondrial lysyl-tRNA aminoacylation"/>
    <property type="evidence" value="ECO:0007669"/>
    <property type="project" value="TreeGrafter"/>
</dbReference>
<feature type="coiled-coil region" evidence="4">
    <location>
        <begin position="174"/>
        <end position="201"/>
    </location>
</feature>
<name>A0A8T0CFM5_CORYI</name>
<feature type="region of interest" description="Disordered" evidence="5">
    <location>
        <begin position="1"/>
        <end position="20"/>
    </location>
</feature>
<dbReference type="SUPFAM" id="SSF55681">
    <property type="entry name" value="Class II aaRS and biotin synthetases"/>
    <property type="match status" value="1"/>
</dbReference>
<evidence type="ECO:0000256" key="2">
    <source>
        <dbReference type="ARBA" id="ARBA00022741"/>
    </source>
</evidence>
<keyword evidence="2" id="KW-0547">Nucleotide-binding</keyword>
<dbReference type="EMBL" id="MU094490">
    <property type="protein sequence ID" value="KAF7846213.1"/>
    <property type="molecule type" value="Genomic_DNA"/>
</dbReference>
<dbReference type="InterPro" id="IPR018149">
    <property type="entry name" value="Lys-tRNA-synth_II_C"/>
</dbReference>
<keyword evidence="3" id="KW-0067">ATP-binding</keyword>
<proteinExistence type="predicted"/>
<evidence type="ECO:0000256" key="4">
    <source>
        <dbReference type="SAM" id="Coils"/>
    </source>
</evidence>
<dbReference type="PRINTS" id="PR00982">
    <property type="entry name" value="TRNASYNTHLYS"/>
</dbReference>
<dbReference type="PANTHER" id="PTHR42918">
    <property type="entry name" value="LYSYL-TRNA SYNTHETASE"/>
    <property type="match status" value="1"/>
</dbReference>
<dbReference type="OrthoDB" id="1732405at2759"/>
<evidence type="ECO:0000259" key="6">
    <source>
        <dbReference type="PROSITE" id="PS50862"/>
    </source>
</evidence>
<dbReference type="PROSITE" id="PS50862">
    <property type="entry name" value="AA_TRNA_LIGASE_II"/>
    <property type="match status" value="1"/>
</dbReference>
<dbReference type="GO" id="GO:0000049">
    <property type="term" value="F:tRNA binding"/>
    <property type="evidence" value="ECO:0007669"/>
    <property type="project" value="TreeGrafter"/>
</dbReference>
<dbReference type="AlphaFoldDB" id="A0A8T0CFM5"/>
<evidence type="ECO:0000313" key="7">
    <source>
        <dbReference type="EMBL" id="KAF7846213.1"/>
    </source>
</evidence>
<protein>
    <recommendedName>
        <fullName evidence="6">Aminoacyl-transfer RNA synthetases class-II family profile domain-containing protein</fullName>
    </recommendedName>
</protein>
<keyword evidence="4" id="KW-0175">Coiled coil</keyword>
<evidence type="ECO:0000256" key="3">
    <source>
        <dbReference type="ARBA" id="ARBA00022840"/>
    </source>
</evidence>
<feature type="domain" description="Aminoacyl-transfer RNA synthetases class-II family profile" evidence="6">
    <location>
        <begin position="66"/>
        <end position="399"/>
    </location>
</feature>
<dbReference type="InterPro" id="IPR045864">
    <property type="entry name" value="aa-tRNA-synth_II/BPL/LPL"/>
</dbReference>
<sequence length="414" mass="46100">MLNKPSAFDGYPHKSPTGESKLLSTRLPILVSPSLHQLPEQLDNAETLARRPHINMLVHPETVQVLKMRSRIDEHLDWFFRNAGHTKVSTPLLAAGAGGAVARPFETVATEMEGTRLNLRIAPELWLKRLLVGGIGRVYEIGPAFRNEGVDATHNPEFTVCEAYAPFSTLSDLMAMTEDLLRTLNKRLREIRAEADLLTESVVDLHEDAHSHGLFREDFKRLPFIPTIENAIGRKLPNLGDPTVHQSLVDLFSDLSLPLPANANLPRLLDALCALYIEPLCTTPTFIISHPACLSPLSKSHTCPITNQQVALRAELFIDGTEYANMYEEENSPFAQREKFLQQLKYRSIDGEGDGNTDIDESYLEALEWGLPPTGGWGLGVDRLVMLFTGMKRIGDVLPFGTLRNVVGLAQRQK</sequence>
<comment type="caution">
    <text evidence="7">The sequence shown here is derived from an EMBL/GenBank/DDBJ whole genome shotgun (WGS) entry which is preliminary data.</text>
</comment>
<evidence type="ECO:0000256" key="5">
    <source>
        <dbReference type="SAM" id="MobiDB-lite"/>
    </source>
</evidence>
<dbReference type="GO" id="GO:0005524">
    <property type="term" value="F:ATP binding"/>
    <property type="evidence" value="ECO:0007669"/>
    <property type="project" value="UniProtKB-KW"/>
</dbReference>
<organism evidence="7 8">
    <name type="scientific">Corymbia citriodora subsp. variegata</name>
    <dbReference type="NCBI Taxonomy" id="360336"/>
    <lineage>
        <taxon>Eukaryota</taxon>
        <taxon>Viridiplantae</taxon>
        <taxon>Streptophyta</taxon>
        <taxon>Embryophyta</taxon>
        <taxon>Tracheophyta</taxon>
        <taxon>Spermatophyta</taxon>
        <taxon>Magnoliopsida</taxon>
        <taxon>eudicotyledons</taxon>
        <taxon>Gunneridae</taxon>
        <taxon>Pentapetalae</taxon>
        <taxon>rosids</taxon>
        <taxon>malvids</taxon>
        <taxon>Myrtales</taxon>
        <taxon>Myrtaceae</taxon>
        <taxon>Myrtoideae</taxon>
        <taxon>Eucalypteae</taxon>
        <taxon>Corymbia</taxon>
    </lineage>
</organism>
<dbReference type="InterPro" id="IPR006195">
    <property type="entry name" value="aa-tRNA-synth_II"/>
</dbReference>
<dbReference type="Gene3D" id="3.30.930.10">
    <property type="entry name" value="Bira Bifunctional Protein, Domain 2"/>
    <property type="match status" value="1"/>
</dbReference>